<dbReference type="PANTHER" id="PTHR42743">
    <property type="entry name" value="AMINO-ACID AMINOTRANSFERASE"/>
    <property type="match status" value="1"/>
</dbReference>
<dbReference type="PROSITE" id="PS00770">
    <property type="entry name" value="AA_TRANSFER_CLASS_4"/>
    <property type="match status" value="1"/>
</dbReference>
<comment type="pathway">
    <text evidence="7">Cofactor biosynthesis; tetrahydrofolate biosynthesis; 4-aminobenzoate from chorismate: step 2/2.</text>
</comment>
<evidence type="ECO:0000256" key="5">
    <source>
        <dbReference type="ARBA" id="ARBA00022909"/>
    </source>
</evidence>
<dbReference type="NCBIfam" id="TIGR03461">
    <property type="entry name" value="pabC_Proteo"/>
    <property type="match status" value="1"/>
</dbReference>
<evidence type="ECO:0000256" key="7">
    <source>
        <dbReference type="ARBA" id="ARBA00035633"/>
    </source>
</evidence>
<organism evidence="13 14">
    <name type="scientific">Shewanella yunxiaonensis</name>
    <dbReference type="NCBI Taxonomy" id="2829809"/>
    <lineage>
        <taxon>Bacteria</taxon>
        <taxon>Pseudomonadati</taxon>
        <taxon>Pseudomonadota</taxon>
        <taxon>Gammaproteobacteria</taxon>
        <taxon>Alteromonadales</taxon>
        <taxon>Shewanellaceae</taxon>
        <taxon>Shewanella</taxon>
    </lineage>
</organism>
<evidence type="ECO:0000256" key="10">
    <source>
        <dbReference type="NCBIfam" id="TIGR03461"/>
    </source>
</evidence>
<dbReference type="InterPro" id="IPR018300">
    <property type="entry name" value="Aminotrans_IV_CS"/>
</dbReference>
<keyword evidence="6 13" id="KW-0456">Lyase</keyword>
<name>A0ABX7YPC6_9GAMM</name>
<protein>
    <recommendedName>
        <fullName evidence="8 10">Aminodeoxychorismate lyase</fullName>
        <ecNumber evidence="8 10">4.1.3.38</ecNumber>
    </recommendedName>
</protein>
<evidence type="ECO:0000256" key="8">
    <source>
        <dbReference type="ARBA" id="ARBA00035676"/>
    </source>
</evidence>
<evidence type="ECO:0000256" key="6">
    <source>
        <dbReference type="ARBA" id="ARBA00023239"/>
    </source>
</evidence>
<comment type="similarity">
    <text evidence="2 11">Belongs to the class-IV pyridoxal-phosphate-dependent aminotransferase family.</text>
</comment>
<evidence type="ECO:0000256" key="1">
    <source>
        <dbReference type="ARBA" id="ARBA00001933"/>
    </source>
</evidence>
<evidence type="ECO:0000313" key="14">
    <source>
        <dbReference type="Proteomes" id="UP000679575"/>
    </source>
</evidence>
<keyword evidence="4 12" id="KW-0663">Pyridoxal phosphate</keyword>
<dbReference type="SUPFAM" id="SSF56752">
    <property type="entry name" value="D-aminoacid aminotransferase-like PLP-dependent enzymes"/>
    <property type="match status" value="1"/>
</dbReference>
<dbReference type="Proteomes" id="UP000679575">
    <property type="component" value="Chromosome"/>
</dbReference>
<dbReference type="Gene3D" id="3.20.10.10">
    <property type="entry name" value="D-amino Acid Aminotransferase, subunit A, domain 2"/>
    <property type="match status" value="1"/>
</dbReference>
<evidence type="ECO:0000256" key="4">
    <source>
        <dbReference type="ARBA" id="ARBA00022898"/>
    </source>
</evidence>
<dbReference type="Gene3D" id="3.30.470.10">
    <property type="match status" value="1"/>
</dbReference>
<sequence length="277" mass="30454">MGSVWVNGKPADTIDVRDRAFTYGDGLFATMAVDGAGAIQFLSCHLQRLTDGAARLGFSWQPSETLLTLLTDTAGRFPRHCLKLQLSRGVGGRGYAPPTAPQITEVLSVSPIPVHYTSWQQQGIKLQTSTVQLAKQPLLAGIKHLNRLEQVLIKSYALDEDCDDWLVCDTDGWLVESSMANLFLLFQDENDQWQALTPAMNNCGVSGVMRQQVIMTLLAMGVHVQVVPVTYDWLARVSHLFISNSLLGTVDVIAADSYHFAVWPGSAQLRENLAIQL</sequence>
<dbReference type="RefSeq" id="WP_212593619.1">
    <property type="nucleotide sequence ID" value="NZ_CP073587.1"/>
</dbReference>
<accession>A0ABX7YPC6</accession>
<dbReference type="InterPro" id="IPR043132">
    <property type="entry name" value="BCAT-like_C"/>
</dbReference>
<evidence type="ECO:0000256" key="3">
    <source>
        <dbReference type="ARBA" id="ARBA00011738"/>
    </source>
</evidence>
<dbReference type="GO" id="GO:0008696">
    <property type="term" value="F:4-amino-4-deoxychorismate lyase activity"/>
    <property type="evidence" value="ECO:0007669"/>
    <property type="project" value="UniProtKB-EC"/>
</dbReference>
<evidence type="ECO:0000313" key="13">
    <source>
        <dbReference type="EMBL" id="QUN04562.1"/>
    </source>
</evidence>
<dbReference type="InterPro" id="IPR050571">
    <property type="entry name" value="Class-IV_PLP-Dep_Aminotrnsfr"/>
</dbReference>
<dbReference type="EMBL" id="CP073587">
    <property type="protein sequence ID" value="QUN04562.1"/>
    <property type="molecule type" value="Genomic_DNA"/>
</dbReference>
<reference evidence="13 14" key="1">
    <citation type="submission" date="2021-04" db="EMBL/GenBank/DDBJ databases">
        <title>Novel species identification of genus Shewanella.</title>
        <authorList>
            <person name="Liu G."/>
        </authorList>
    </citation>
    <scope>NUCLEOTIDE SEQUENCE [LARGE SCALE GENOMIC DNA]</scope>
    <source>
        <strain evidence="13 14">FJAT-54481</strain>
    </source>
</reference>
<dbReference type="InterPro" id="IPR017824">
    <property type="entry name" value="Aminodeoxychorismate_lyase_IV"/>
</dbReference>
<comment type="catalytic activity">
    <reaction evidence="9">
        <text>4-amino-4-deoxychorismate = 4-aminobenzoate + pyruvate + H(+)</text>
        <dbReference type="Rhea" id="RHEA:16201"/>
        <dbReference type="ChEBI" id="CHEBI:15361"/>
        <dbReference type="ChEBI" id="CHEBI:15378"/>
        <dbReference type="ChEBI" id="CHEBI:17836"/>
        <dbReference type="ChEBI" id="CHEBI:58406"/>
        <dbReference type="EC" id="4.1.3.38"/>
    </reaction>
</comment>
<dbReference type="InterPro" id="IPR036038">
    <property type="entry name" value="Aminotransferase-like"/>
</dbReference>
<keyword evidence="5" id="KW-0289">Folate biosynthesis</keyword>
<gene>
    <name evidence="13" type="primary">pabC</name>
    <name evidence="13" type="ORF">KDN34_09780</name>
</gene>
<comment type="subunit">
    <text evidence="3">Homodimer.</text>
</comment>
<evidence type="ECO:0000256" key="2">
    <source>
        <dbReference type="ARBA" id="ARBA00009320"/>
    </source>
</evidence>
<dbReference type="InterPro" id="IPR001544">
    <property type="entry name" value="Aminotrans_IV"/>
</dbReference>
<dbReference type="EC" id="4.1.3.38" evidence="8 10"/>
<dbReference type="Pfam" id="PF01063">
    <property type="entry name" value="Aminotran_4"/>
    <property type="match status" value="1"/>
</dbReference>
<dbReference type="InterPro" id="IPR043131">
    <property type="entry name" value="BCAT-like_N"/>
</dbReference>
<evidence type="ECO:0000256" key="11">
    <source>
        <dbReference type="RuleBase" id="RU004106"/>
    </source>
</evidence>
<proteinExistence type="inferred from homology"/>
<evidence type="ECO:0000256" key="9">
    <source>
        <dbReference type="ARBA" id="ARBA00049529"/>
    </source>
</evidence>
<keyword evidence="14" id="KW-1185">Reference proteome</keyword>
<comment type="cofactor">
    <cofactor evidence="1 12">
        <name>pyridoxal 5'-phosphate</name>
        <dbReference type="ChEBI" id="CHEBI:597326"/>
    </cofactor>
</comment>
<dbReference type="PANTHER" id="PTHR42743:SF2">
    <property type="entry name" value="AMINODEOXYCHORISMATE LYASE"/>
    <property type="match status" value="1"/>
</dbReference>
<evidence type="ECO:0000256" key="12">
    <source>
        <dbReference type="RuleBase" id="RU004516"/>
    </source>
</evidence>